<evidence type="ECO:0000256" key="6">
    <source>
        <dbReference type="ARBA" id="ARBA00023136"/>
    </source>
</evidence>
<evidence type="ECO:0000256" key="2">
    <source>
        <dbReference type="ARBA" id="ARBA00022692"/>
    </source>
</evidence>
<dbReference type="InterPro" id="IPR010128">
    <property type="entry name" value="ATPase_T1SS_PrtD-like"/>
</dbReference>
<dbReference type="GO" id="GO:0005886">
    <property type="term" value="C:plasma membrane"/>
    <property type="evidence" value="ECO:0007669"/>
    <property type="project" value="UniProtKB-SubCell"/>
</dbReference>
<dbReference type="InterPro" id="IPR003439">
    <property type="entry name" value="ABC_transporter-like_ATP-bd"/>
</dbReference>
<keyword evidence="4" id="KW-0067">ATP-binding</keyword>
<dbReference type="CDD" id="cd03246">
    <property type="entry name" value="ABCC_Protease_Secretion"/>
    <property type="match status" value="1"/>
</dbReference>
<dbReference type="NCBIfam" id="TIGR01842">
    <property type="entry name" value="type_I_sec_PrtD"/>
    <property type="match status" value="1"/>
</dbReference>
<dbReference type="PANTHER" id="PTHR24221">
    <property type="entry name" value="ATP-BINDING CASSETTE SUB-FAMILY B"/>
    <property type="match status" value="1"/>
</dbReference>
<dbReference type="GO" id="GO:0016887">
    <property type="term" value="F:ATP hydrolysis activity"/>
    <property type="evidence" value="ECO:0007669"/>
    <property type="project" value="InterPro"/>
</dbReference>
<feature type="transmembrane region" description="Helical" evidence="7">
    <location>
        <begin position="6"/>
        <end position="26"/>
    </location>
</feature>
<feature type="transmembrane region" description="Helical" evidence="7">
    <location>
        <begin position="145"/>
        <end position="163"/>
    </location>
</feature>
<dbReference type="GO" id="GO:0005524">
    <property type="term" value="F:ATP binding"/>
    <property type="evidence" value="ECO:0007669"/>
    <property type="project" value="UniProtKB-KW"/>
</dbReference>
<dbReference type="Gene3D" id="1.20.1560.10">
    <property type="entry name" value="ABC transporter type 1, transmembrane domain"/>
    <property type="match status" value="1"/>
</dbReference>
<reference evidence="10" key="1">
    <citation type="submission" date="2020-12" db="EMBL/GenBank/DDBJ databases">
        <title>Geomonas sp. Red875, isolated from river sediment.</title>
        <authorList>
            <person name="Xu Z."/>
            <person name="Zhang Z."/>
            <person name="Masuda Y."/>
            <person name="Itoh H."/>
            <person name="Senoo K."/>
        </authorList>
    </citation>
    <scope>NUCLEOTIDE SEQUENCE</scope>
    <source>
        <strain evidence="10">Red875</strain>
    </source>
</reference>
<name>A0A8J7M2B3_9BACT</name>
<evidence type="ECO:0000259" key="9">
    <source>
        <dbReference type="PROSITE" id="PS50929"/>
    </source>
</evidence>
<feature type="transmembrane region" description="Helical" evidence="7">
    <location>
        <begin position="47"/>
        <end position="65"/>
    </location>
</feature>
<feature type="domain" description="ABC transporter" evidence="8">
    <location>
        <begin position="322"/>
        <end position="557"/>
    </location>
</feature>
<keyword evidence="3" id="KW-0547">Nucleotide-binding</keyword>
<dbReference type="GO" id="GO:0030253">
    <property type="term" value="P:protein secretion by the type I secretion system"/>
    <property type="evidence" value="ECO:0007669"/>
    <property type="project" value="InterPro"/>
</dbReference>
<dbReference type="EMBL" id="JAEMHM010000023">
    <property type="protein sequence ID" value="MBJ6727429.1"/>
    <property type="molecule type" value="Genomic_DNA"/>
</dbReference>
<dbReference type="SUPFAM" id="SSF90123">
    <property type="entry name" value="ABC transporter transmembrane region"/>
    <property type="match status" value="1"/>
</dbReference>
<dbReference type="GO" id="GO:0034040">
    <property type="term" value="F:ATPase-coupled lipid transmembrane transporter activity"/>
    <property type="evidence" value="ECO:0007669"/>
    <property type="project" value="TreeGrafter"/>
</dbReference>
<proteinExistence type="predicted"/>
<dbReference type="Pfam" id="PF00005">
    <property type="entry name" value="ABC_tran"/>
    <property type="match status" value="1"/>
</dbReference>
<evidence type="ECO:0000256" key="7">
    <source>
        <dbReference type="SAM" id="Phobius"/>
    </source>
</evidence>
<dbReference type="InterPro" id="IPR017871">
    <property type="entry name" value="ABC_transporter-like_CS"/>
</dbReference>
<evidence type="ECO:0000256" key="4">
    <source>
        <dbReference type="ARBA" id="ARBA00022840"/>
    </source>
</evidence>
<comment type="subcellular location">
    <subcellularLocation>
        <location evidence="1">Cell membrane</location>
        <topology evidence="1">Multi-pass membrane protein</topology>
    </subcellularLocation>
</comment>
<gene>
    <name evidence="10" type="ORF">JFN93_22170</name>
</gene>
<dbReference type="PANTHER" id="PTHR24221:SF248">
    <property type="entry name" value="ABC TRANSPORTER TRANSMEMBRANE REGION"/>
    <property type="match status" value="1"/>
</dbReference>
<dbReference type="PROSITE" id="PS00211">
    <property type="entry name" value="ABC_TRANSPORTER_1"/>
    <property type="match status" value="1"/>
</dbReference>
<keyword evidence="2 7" id="KW-0812">Transmembrane</keyword>
<dbReference type="GO" id="GO:0030256">
    <property type="term" value="C:type I protein secretion system complex"/>
    <property type="evidence" value="ECO:0007669"/>
    <property type="project" value="InterPro"/>
</dbReference>
<evidence type="ECO:0000256" key="1">
    <source>
        <dbReference type="ARBA" id="ARBA00004651"/>
    </source>
</evidence>
<dbReference type="SUPFAM" id="SSF52540">
    <property type="entry name" value="P-loop containing nucleoside triphosphate hydrolases"/>
    <property type="match status" value="1"/>
</dbReference>
<comment type="caution">
    <text evidence="10">The sequence shown here is derived from an EMBL/GenBank/DDBJ whole genome shotgun (WGS) entry which is preliminary data.</text>
</comment>
<dbReference type="SMART" id="SM00382">
    <property type="entry name" value="AAA"/>
    <property type="match status" value="1"/>
</dbReference>
<dbReference type="Pfam" id="PF00664">
    <property type="entry name" value="ABC_membrane"/>
    <property type="match status" value="1"/>
</dbReference>
<evidence type="ECO:0000313" key="11">
    <source>
        <dbReference type="Proteomes" id="UP000636888"/>
    </source>
</evidence>
<evidence type="ECO:0000313" key="10">
    <source>
        <dbReference type="EMBL" id="MBJ6727429.1"/>
    </source>
</evidence>
<evidence type="ECO:0000256" key="5">
    <source>
        <dbReference type="ARBA" id="ARBA00022989"/>
    </source>
</evidence>
<keyword evidence="11" id="KW-1185">Reference proteome</keyword>
<dbReference type="InterPro" id="IPR003593">
    <property type="entry name" value="AAA+_ATPase"/>
</dbReference>
<dbReference type="InterPro" id="IPR039421">
    <property type="entry name" value="Type_1_exporter"/>
</dbReference>
<dbReference type="RefSeq" id="WP_199386568.1">
    <property type="nucleotide sequence ID" value="NZ_JAEMHM010000023.1"/>
</dbReference>
<keyword evidence="5 7" id="KW-1133">Transmembrane helix</keyword>
<keyword evidence="6 7" id="KW-0472">Membrane</keyword>
<dbReference type="GO" id="GO:0140359">
    <property type="term" value="F:ABC-type transporter activity"/>
    <property type="evidence" value="ECO:0007669"/>
    <property type="project" value="InterPro"/>
</dbReference>
<dbReference type="InterPro" id="IPR027417">
    <property type="entry name" value="P-loop_NTPase"/>
</dbReference>
<dbReference type="PROSITE" id="PS50929">
    <property type="entry name" value="ABC_TM1F"/>
    <property type="match status" value="1"/>
</dbReference>
<organism evidence="10 11">
    <name type="scientific">Geomesophilobacter sediminis</name>
    <dbReference type="NCBI Taxonomy" id="2798584"/>
    <lineage>
        <taxon>Bacteria</taxon>
        <taxon>Pseudomonadati</taxon>
        <taxon>Thermodesulfobacteriota</taxon>
        <taxon>Desulfuromonadia</taxon>
        <taxon>Geobacterales</taxon>
        <taxon>Geobacteraceae</taxon>
        <taxon>Geomesophilobacter</taxon>
    </lineage>
</organism>
<evidence type="ECO:0000256" key="3">
    <source>
        <dbReference type="ARBA" id="ARBA00022741"/>
    </source>
</evidence>
<sequence>MSKLFFIKTFFVPAAFFSLIINLLLLSPTYFMLQLYDRVINTRSEEALWLLIVLLFIALVVMGALEVVRSHILVTANNAIDAQLAPLVLNKTIEEATSPEGDQYRYAMKDLTTVRTFLTGYGMVQALDVPWLPIYMVLLYVMNPYLFYLLTLGSIIMVLLTMLSNSLTKQKLSEASGANREASRFMNSGVTNAEAVNAMGMKASLIRRWSGLNDRTIVLQTRASSRAGAVNGTTKFLRQFIQSMAMATGTYICLKDPSFTPGAMIAGGILFGKALGPMEYLISGWGSLLETKAAYTRLDAFFKRVTEGEPHLMELPPPTGQISVEHVTFGIRATSKVLVRDVTFSLAAGEFLGIVGASASGKSTLARLLVNVWKPLQGVIRLDGSDAGSWPAERLGRHIGYLPQDIELFAGTVAENIARLEEPDSDKVIAAAKLAGLHEIILHMANGYDTQVGEGGAILSGGQRQRIGFARALYGNPKILVLDEPNSSLDSAGEQALVNALLQLKAAGKTTILITHNPSFLAHVDKLLVMQEGMAIAFGSKDAVLNQAHQTQVQGEQRAQVTA</sequence>
<feature type="domain" description="ABC transmembrane type-1" evidence="9">
    <location>
        <begin position="14"/>
        <end position="290"/>
    </location>
</feature>
<dbReference type="InterPro" id="IPR036640">
    <property type="entry name" value="ABC1_TM_sf"/>
</dbReference>
<dbReference type="Proteomes" id="UP000636888">
    <property type="component" value="Unassembled WGS sequence"/>
</dbReference>
<dbReference type="InterPro" id="IPR011527">
    <property type="entry name" value="ABC1_TM_dom"/>
</dbReference>
<dbReference type="Gene3D" id="3.40.50.300">
    <property type="entry name" value="P-loop containing nucleotide triphosphate hydrolases"/>
    <property type="match status" value="1"/>
</dbReference>
<protein>
    <submittedName>
        <fullName evidence="10">Type I secretion system permease/ATPase</fullName>
    </submittedName>
</protein>
<dbReference type="PROSITE" id="PS50893">
    <property type="entry name" value="ABC_TRANSPORTER_2"/>
    <property type="match status" value="1"/>
</dbReference>
<dbReference type="AlphaFoldDB" id="A0A8J7M2B3"/>
<evidence type="ECO:0000259" key="8">
    <source>
        <dbReference type="PROSITE" id="PS50893"/>
    </source>
</evidence>
<accession>A0A8J7M2B3</accession>